<comment type="caution">
    <text evidence="2">The sequence shown here is derived from an EMBL/GenBank/DDBJ whole genome shotgun (WGS) entry which is preliminary data.</text>
</comment>
<dbReference type="AlphaFoldDB" id="A0A9W6XRA5"/>
<gene>
    <name evidence="2" type="ORF">Pfra01_001495800</name>
</gene>
<dbReference type="PANTHER" id="PTHR31198:SF1">
    <property type="entry name" value="CENTROSOMAL AT-AC SPLICING FACTOR"/>
    <property type="match status" value="1"/>
</dbReference>
<evidence type="ECO:0000313" key="3">
    <source>
        <dbReference type="Proteomes" id="UP001165121"/>
    </source>
</evidence>
<feature type="region of interest" description="Disordered" evidence="1">
    <location>
        <begin position="1"/>
        <end position="37"/>
    </location>
</feature>
<reference evidence="2" key="1">
    <citation type="submission" date="2023-04" db="EMBL/GenBank/DDBJ databases">
        <title>Phytophthora fragariaefolia NBRC 109709.</title>
        <authorList>
            <person name="Ichikawa N."/>
            <person name="Sato H."/>
            <person name="Tonouchi N."/>
        </authorList>
    </citation>
    <scope>NUCLEOTIDE SEQUENCE</scope>
    <source>
        <strain evidence="2">NBRC 109709</strain>
    </source>
</reference>
<evidence type="ECO:0000256" key="1">
    <source>
        <dbReference type="SAM" id="MobiDB-lite"/>
    </source>
</evidence>
<protein>
    <submittedName>
        <fullName evidence="2">Unnamed protein product</fullName>
    </submittedName>
</protein>
<dbReference type="InterPro" id="IPR028015">
    <property type="entry name" value="CCDC84-like"/>
</dbReference>
<evidence type="ECO:0000313" key="2">
    <source>
        <dbReference type="EMBL" id="GMF43785.1"/>
    </source>
</evidence>
<name>A0A9W6XRA5_9STRA</name>
<feature type="region of interest" description="Disordered" evidence="1">
    <location>
        <begin position="250"/>
        <end position="278"/>
    </location>
</feature>
<dbReference type="Pfam" id="PF14968">
    <property type="entry name" value="CCDC84"/>
    <property type="match status" value="1"/>
</dbReference>
<proteinExistence type="predicted"/>
<dbReference type="OrthoDB" id="1892805at2759"/>
<dbReference type="EMBL" id="BSXT01001588">
    <property type="protein sequence ID" value="GMF43785.1"/>
    <property type="molecule type" value="Genomic_DNA"/>
</dbReference>
<organism evidence="2 3">
    <name type="scientific">Phytophthora fragariaefolia</name>
    <dbReference type="NCBI Taxonomy" id="1490495"/>
    <lineage>
        <taxon>Eukaryota</taxon>
        <taxon>Sar</taxon>
        <taxon>Stramenopiles</taxon>
        <taxon>Oomycota</taxon>
        <taxon>Peronosporomycetes</taxon>
        <taxon>Peronosporales</taxon>
        <taxon>Peronosporaceae</taxon>
        <taxon>Phytophthora</taxon>
    </lineage>
</organism>
<dbReference type="PANTHER" id="PTHR31198">
    <property type="entry name" value="COILED-COIL DOMAIN-CONTAINING PROTEIN 84"/>
    <property type="match status" value="1"/>
</dbReference>
<keyword evidence="3" id="KW-1185">Reference proteome</keyword>
<sequence>MTPSRRKTRGAALSKRSEEQEQGEDQEQEQEQKRAGQRVEAFLTSAASRLQEVQTERKRPVAEDVDADVAARQQLLLGPQVALATAPRRCKTATSADGVLQNPLGRHEGRRVWGGGIVKLRKDEWVPWAIDQLVKEEQTDLAETDRGEDGPPFVHRVTSLARGEGLSSIAAVSWGAAVGNVHTAAVPPWMVLTEEEYKKCNRREQAALKPVPGTANGRAEANTTKRRDIFSELESKSEYTPDWLPNFGGVWQEGPRSKTKQTFRKAIGSTKTSRDQAARRVSYRREQRHSLQAANQCEVPPVNTLTLPLPPKQHLVPVVHQEHTLDHVSKAVELPVKPQQEVPQLSPMKPSDTQDNNMVPNRVDAKKQFLLAQKERLRAKMAARRRK</sequence>
<accession>A0A9W6XRA5</accession>
<dbReference type="Proteomes" id="UP001165121">
    <property type="component" value="Unassembled WGS sequence"/>
</dbReference>
<feature type="region of interest" description="Disordered" evidence="1">
    <location>
        <begin position="336"/>
        <end position="359"/>
    </location>
</feature>
<feature type="compositionally biased region" description="Acidic residues" evidence="1">
    <location>
        <begin position="20"/>
        <end position="29"/>
    </location>
</feature>